<dbReference type="InterPro" id="IPR023795">
    <property type="entry name" value="Serpin_CS"/>
</dbReference>
<name>A0A3B4BID7_9GOBI</name>
<dbReference type="STRING" id="409849.ENSPMGP00000028561"/>
<dbReference type="AlphaFoldDB" id="A0A3B4BID7"/>
<protein>
    <recommendedName>
        <fullName evidence="1">Serpin domain-containing protein</fullName>
    </recommendedName>
</protein>
<dbReference type="Ensembl" id="ENSPMGT00000030410.1">
    <property type="protein sequence ID" value="ENSPMGP00000028561.1"/>
    <property type="gene ID" value="ENSPMGG00000022994.1"/>
</dbReference>
<feature type="domain" description="Serpin" evidence="1">
    <location>
        <begin position="69"/>
        <end position="104"/>
    </location>
</feature>
<dbReference type="InterPro" id="IPR023796">
    <property type="entry name" value="Serpin_dom"/>
</dbReference>
<dbReference type="Gene3D" id="2.30.39.10">
    <property type="entry name" value="Alpha-1-antitrypsin, domain 1"/>
    <property type="match status" value="1"/>
</dbReference>
<dbReference type="PROSITE" id="PS00284">
    <property type="entry name" value="SERPIN"/>
    <property type="match status" value="1"/>
</dbReference>
<reference evidence="2" key="1">
    <citation type="submission" date="2025-08" db="UniProtKB">
        <authorList>
            <consortium name="Ensembl"/>
        </authorList>
    </citation>
    <scope>IDENTIFICATION</scope>
</reference>
<organism evidence="2 3">
    <name type="scientific">Periophthalmus magnuspinnatus</name>
    <dbReference type="NCBI Taxonomy" id="409849"/>
    <lineage>
        <taxon>Eukaryota</taxon>
        <taxon>Metazoa</taxon>
        <taxon>Chordata</taxon>
        <taxon>Craniata</taxon>
        <taxon>Vertebrata</taxon>
        <taxon>Euteleostomi</taxon>
        <taxon>Actinopterygii</taxon>
        <taxon>Neopterygii</taxon>
        <taxon>Teleostei</taxon>
        <taxon>Neoteleostei</taxon>
        <taxon>Acanthomorphata</taxon>
        <taxon>Gobiaria</taxon>
        <taxon>Gobiiformes</taxon>
        <taxon>Gobioidei</taxon>
        <taxon>Gobiidae</taxon>
        <taxon>Oxudercinae</taxon>
        <taxon>Periophthalmus</taxon>
    </lineage>
</organism>
<keyword evidence="3" id="KW-1185">Reference proteome</keyword>
<dbReference type="Gene3D" id="2.10.310.10">
    <property type="entry name" value="Serpins superfamily"/>
    <property type="match status" value="1"/>
</dbReference>
<proteinExistence type="predicted"/>
<reference evidence="2" key="2">
    <citation type="submission" date="2025-09" db="UniProtKB">
        <authorList>
            <consortium name="Ensembl"/>
        </authorList>
    </citation>
    <scope>IDENTIFICATION</scope>
</reference>
<evidence type="ECO:0000313" key="3">
    <source>
        <dbReference type="Proteomes" id="UP000261520"/>
    </source>
</evidence>
<dbReference type="InterPro" id="IPR042185">
    <property type="entry name" value="Serpin_sf_2"/>
</dbReference>
<dbReference type="Proteomes" id="UP000261520">
    <property type="component" value="Unplaced"/>
</dbReference>
<sequence length="143" mass="16795">MWTSLLAKKLIKVIDVWRNCLPKSYWNWTRWRLRDKKTFARQERRPSRGSRQNSCHLNLCFVCLVQGTFKVFAPKFSIKTFYHLKEVLSEMGMAEIFSGTADLSCAQIFDPAILKFNRPFMVFITECSTEDILFMGKITNPNI</sequence>
<dbReference type="SUPFAM" id="SSF56574">
    <property type="entry name" value="Serpins"/>
    <property type="match status" value="1"/>
</dbReference>
<accession>A0A3B4BID7</accession>
<dbReference type="InterPro" id="IPR036186">
    <property type="entry name" value="Serpin_sf"/>
</dbReference>
<feature type="domain" description="Serpin" evidence="1">
    <location>
        <begin position="110"/>
        <end position="141"/>
    </location>
</feature>
<evidence type="ECO:0000259" key="1">
    <source>
        <dbReference type="Pfam" id="PF00079"/>
    </source>
</evidence>
<evidence type="ECO:0000313" key="2">
    <source>
        <dbReference type="Ensembl" id="ENSPMGP00000028561.1"/>
    </source>
</evidence>
<dbReference type="Gene3D" id="3.30.497.10">
    <property type="entry name" value="Antithrombin, subunit I, domain 2"/>
    <property type="match status" value="1"/>
</dbReference>
<dbReference type="InterPro" id="IPR042178">
    <property type="entry name" value="Serpin_sf_1"/>
</dbReference>
<dbReference type="FunFam" id="2.10.310.10:FF:000001">
    <property type="entry name" value="Serpin family A member 1"/>
    <property type="match status" value="1"/>
</dbReference>
<dbReference type="Pfam" id="PF00079">
    <property type="entry name" value="Serpin"/>
    <property type="match status" value="2"/>
</dbReference>